<protein>
    <submittedName>
        <fullName evidence="1">Uncharacterized protein</fullName>
    </submittedName>
</protein>
<dbReference type="EMBL" id="WJNH01000005">
    <property type="protein sequence ID" value="MRG86393.1"/>
    <property type="molecule type" value="Genomic_DNA"/>
</dbReference>
<comment type="caution">
    <text evidence="1">The sequence shown here is derived from an EMBL/GenBank/DDBJ whole genome shotgun (WGS) entry which is preliminary data.</text>
</comment>
<proteinExistence type="predicted"/>
<evidence type="ECO:0000313" key="1">
    <source>
        <dbReference type="EMBL" id="MRG86393.1"/>
    </source>
</evidence>
<accession>A0A6G1X5W5</accession>
<dbReference type="Proteomes" id="UP000480185">
    <property type="component" value="Unassembled WGS sequence"/>
</dbReference>
<dbReference type="RefSeq" id="WP_153728317.1">
    <property type="nucleotide sequence ID" value="NZ_WJNH01000005.1"/>
</dbReference>
<gene>
    <name evidence="1" type="ORF">GH754_08630</name>
</gene>
<keyword evidence="2" id="KW-1185">Reference proteome</keyword>
<name>A0A6G1X5W5_9BACI</name>
<evidence type="ECO:0000313" key="2">
    <source>
        <dbReference type="Proteomes" id="UP000480185"/>
    </source>
</evidence>
<dbReference type="AlphaFoldDB" id="A0A6G1X5W5"/>
<reference evidence="1 2" key="1">
    <citation type="submission" date="2019-11" db="EMBL/GenBank/DDBJ databases">
        <authorList>
            <person name="Li J."/>
        </authorList>
    </citation>
    <scope>NUCLEOTIDE SEQUENCE [LARGE SCALE GENOMIC DNA]</scope>
    <source>
        <strain evidence="1 2">J4</strain>
    </source>
</reference>
<organism evidence="1 2">
    <name type="scientific">Salinibacillus xinjiangensis</name>
    <dbReference type="NCBI Taxonomy" id="1229268"/>
    <lineage>
        <taxon>Bacteria</taxon>
        <taxon>Bacillati</taxon>
        <taxon>Bacillota</taxon>
        <taxon>Bacilli</taxon>
        <taxon>Bacillales</taxon>
        <taxon>Bacillaceae</taxon>
        <taxon>Salinibacillus</taxon>
    </lineage>
</organism>
<sequence length="45" mass="4937">MLKIDDLAEVEASLAEDNIGVTDNQEHNAEVALAIAKVRSRVRKC</sequence>